<keyword evidence="5" id="KW-0460">Magnesium</keyword>
<organism evidence="6 7">
    <name type="scientific">Limobrevibacterium gyesilva</name>
    <dbReference type="NCBI Taxonomy" id="2991712"/>
    <lineage>
        <taxon>Bacteria</taxon>
        <taxon>Pseudomonadati</taxon>
        <taxon>Pseudomonadota</taxon>
        <taxon>Alphaproteobacteria</taxon>
        <taxon>Acetobacterales</taxon>
        <taxon>Acetobacteraceae</taxon>
        <taxon>Limobrevibacterium</taxon>
    </lineage>
</organism>
<dbReference type="SUPFAM" id="SSF89562">
    <property type="entry name" value="RraA-like"/>
    <property type="match status" value="1"/>
</dbReference>
<name>A0AA41YS25_9PROT</name>
<evidence type="ECO:0000256" key="3">
    <source>
        <dbReference type="ARBA" id="ARBA00029596"/>
    </source>
</evidence>
<dbReference type="Proteomes" id="UP001165679">
    <property type="component" value="Unassembled WGS sequence"/>
</dbReference>
<dbReference type="InterPro" id="IPR036704">
    <property type="entry name" value="RraA/RraA-like_sf"/>
</dbReference>
<comment type="caution">
    <text evidence="6">The sequence shown here is derived from an EMBL/GenBank/DDBJ whole genome shotgun (WGS) entry which is preliminary data.</text>
</comment>
<feature type="binding site" evidence="5">
    <location>
        <position position="116"/>
    </location>
    <ligand>
        <name>Mg(2+)</name>
        <dbReference type="ChEBI" id="CHEBI:18420"/>
    </ligand>
</feature>
<accession>A0AA41YS25</accession>
<comment type="cofactor">
    <cofactor evidence="5">
        <name>Mg(2+)</name>
        <dbReference type="ChEBI" id="CHEBI:18420"/>
    </cofactor>
</comment>
<evidence type="ECO:0000256" key="2">
    <source>
        <dbReference type="ARBA" id="ARBA00016549"/>
    </source>
</evidence>
<dbReference type="CDD" id="cd16841">
    <property type="entry name" value="RraA_family"/>
    <property type="match status" value="1"/>
</dbReference>
<dbReference type="GO" id="GO:0046872">
    <property type="term" value="F:metal ion binding"/>
    <property type="evidence" value="ECO:0007669"/>
    <property type="project" value="UniProtKB-KW"/>
</dbReference>
<dbReference type="Pfam" id="PF03737">
    <property type="entry name" value="RraA-like"/>
    <property type="match status" value="1"/>
</dbReference>
<evidence type="ECO:0000313" key="7">
    <source>
        <dbReference type="Proteomes" id="UP001165679"/>
    </source>
</evidence>
<gene>
    <name evidence="6" type="ORF">OL599_22270</name>
</gene>
<evidence type="ECO:0000256" key="4">
    <source>
        <dbReference type="ARBA" id="ARBA00030169"/>
    </source>
</evidence>
<dbReference type="PANTHER" id="PTHR33254">
    <property type="entry name" value="4-HYDROXY-4-METHYL-2-OXOGLUTARATE ALDOLASE 3-RELATED"/>
    <property type="match status" value="1"/>
</dbReference>
<keyword evidence="7" id="KW-1185">Reference proteome</keyword>
<evidence type="ECO:0000256" key="1">
    <source>
        <dbReference type="ARBA" id="ARBA00001968"/>
    </source>
</evidence>
<evidence type="ECO:0000256" key="5">
    <source>
        <dbReference type="PIRSR" id="PIRSR605493-1"/>
    </source>
</evidence>
<dbReference type="InterPro" id="IPR005493">
    <property type="entry name" value="RraA/RraA-like"/>
</dbReference>
<dbReference type="RefSeq" id="WP_264716236.1">
    <property type="nucleotide sequence ID" value="NZ_JAPDNT010000034.1"/>
</dbReference>
<reference evidence="6" key="1">
    <citation type="submission" date="2022-09" db="EMBL/GenBank/DDBJ databases">
        <title>Rhodovastum sp. nov. RN2-1 isolated from soil in Seongnam, South Korea.</title>
        <authorList>
            <person name="Le N.T."/>
        </authorList>
    </citation>
    <scope>NUCLEOTIDE SEQUENCE</scope>
    <source>
        <strain evidence="6">RN2-1</strain>
    </source>
</reference>
<dbReference type="Gene3D" id="3.50.30.40">
    <property type="entry name" value="Ribonuclease E inhibitor RraA/RraA-like"/>
    <property type="match status" value="1"/>
</dbReference>
<proteinExistence type="predicted"/>
<reference evidence="6" key="2">
    <citation type="submission" date="2022-10" db="EMBL/GenBank/DDBJ databases">
        <authorList>
            <person name="Trinh H.N."/>
        </authorList>
    </citation>
    <scope>NUCLEOTIDE SEQUENCE</scope>
    <source>
        <strain evidence="6">RN2-1</strain>
    </source>
</reference>
<evidence type="ECO:0000313" key="6">
    <source>
        <dbReference type="EMBL" id="MCW3477298.1"/>
    </source>
</evidence>
<feature type="binding site" evidence="5">
    <location>
        <begin position="93"/>
        <end position="96"/>
    </location>
    <ligand>
        <name>substrate</name>
    </ligand>
</feature>
<dbReference type="AlphaFoldDB" id="A0AA41YS25"/>
<keyword evidence="5" id="KW-0479">Metal-binding</keyword>
<comment type="cofactor">
    <cofactor evidence="1">
        <name>a divalent metal cation</name>
        <dbReference type="ChEBI" id="CHEBI:60240"/>
    </cofactor>
</comment>
<dbReference type="EMBL" id="JAPDNT010000034">
    <property type="protein sequence ID" value="MCW3477298.1"/>
    <property type="molecule type" value="Genomic_DNA"/>
</dbReference>
<dbReference type="PANTHER" id="PTHR33254:SF4">
    <property type="entry name" value="4-HYDROXY-4-METHYL-2-OXOGLUTARATE ALDOLASE 3-RELATED"/>
    <property type="match status" value="1"/>
</dbReference>
<protein>
    <recommendedName>
        <fullName evidence="2">Putative 4-hydroxy-4-methyl-2-oxoglutarate aldolase</fullName>
    </recommendedName>
    <alternativeName>
        <fullName evidence="3">Regulator of ribonuclease activity homolog</fullName>
    </alternativeName>
    <alternativeName>
        <fullName evidence="4">RraA-like protein</fullName>
    </alternativeName>
</protein>
<sequence>MFDIQPLPAPVAPDLLALLCQAEPATIGHVRHTGFMDPGMRGLLSGHRIAGTAVTIRCFGPDTTIVHYALGKLRAGDVLVIDRAGDHRHAACGGGVAYAAREAGCLGIIIDGMATDIDELRDYGVPVWARGLSPVTGKRLFLHGEFCTPVSCGGVTVTPGDAILADENGVLVLKAHEITAAANRAIEMQQAEKKTLARIKAGERMPDINGTNARIAEIVATQK</sequence>